<dbReference type="EMBL" id="PP511706">
    <property type="protein sequence ID" value="XCD06741.1"/>
    <property type="molecule type" value="Genomic_DNA"/>
</dbReference>
<proteinExistence type="predicted"/>
<evidence type="ECO:0000313" key="1">
    <source>
        <dbReference type="EMBL" id="XCD06741.1"/>
    </source>
</evidence>
<organism evidence="1">
    <name type="scientific">Dulem virus 30</name>
    <dbReference type="NCBI Taxonomy" id="3145748"/>
    <lineage>
        <taxon>Viruses</taxon>
        <taxon>Duplodnaviria</taxon>
        <taxon>Heunggongvirae</taxon>
        <taxon>Uroviricota</taxon>
        <taxon>Caudoviricetes</taxon>
    </lineage>
</organism>
<name>A0AAU8B375_9CAUD</name>
<sequence>MTKKEIKDLIKQNKKLVEEAKRLYEENSTLKYRVEVAENANLWLAEQLEHRNRAISHHGYLREIDVL</sequence>
<accession>A0AAU8B375</accession>
<evidence type="ECO:0008006" key="2">
    <source>
        <dbReference type="Google" id="ProtNLM"/>
    </source>
</evidence>
<protein>
    <recommendedName>
        <fullName evidence="2">Phage protein</fullName>
    </recommendedName>
</protein>
<reference evidence="1" key="1">
    <citation type="submission" date="2024-03" db="EMBL/GenBank/DDBJ databases">
        <title>Diverse circular DNA viruses in blood, oral, and fecal samples of captive lemurs.</title>
        <authorList>
            <person name="Paietta E.N."/>
            <person name="Kraberger S."/>
            <person name="Lund M.C."/>
            <person name="Custer J.M."/>
            <person name="Vargas K.M."/>
            <person name="Ehmke E.E."/>
            <person name="Yoder A.D."/>
            <person name="Varsani A."/>
        </authorList>
    </citation>
    <scope>NUCLEOTIDE SEQUENCE</scope>
    <source>
        <strain evidence="1">Duke_26_2</strain>
    </source>
</reference>